<dbReference type="EMBL" id="CXWD01000006">
    <property type="protein sequence ID" value="CTQ68647.1"/>
    <property type="molecule type" value="Genomic_DNA"/>
</dbReference>
<dbReference type="InterPro" id="IPR014729">
    <property type="entry name" value="Rossmann-like_a/b/a_fold"/>
</dbReference>
<dbReference type="AlphaFoldDB" id="A0A0M7A225"/>
<dbReference type="Gene3D" id="3.40.50.620">
    <property type="entry name" value="HUPs"/>
    <property type="match status" value="1"/>
</dbReference>
<evidence type="ECO:0000259" key="2">
    <source>
        <dbReference type="Pfam" id="PF02698"/>
    </source>
</evidence>
<organism evidence="3 4">
    <name type="scientific">Roseibium alexandrii</name>
    <dbReference type="NCBI Taxonomy" id="388408"/>
    <lineage>
        <taxon>Bacteria</taxon>
        <taxon>Pseudomonadati</taxon>
        <taxon>Pseudomonadota</taxon>
        <taxon>Alphaproteobacteria</taxon>
        <taxon>Hyphomicrobiales</taxon>
        <taxon>Stappiaceae</taxon>
        <taxon>Roseibium</taxon>
    </lineage>
</organism>
<dbReference type="GO" id="GO:0005886">
    <property type="term" value="C:plasma membrane"/>
    <property type="evidence" value="ECO:0007669"/>
    <property type="project" value="TreeGrafter"/>
</dbReference>
<evidence type="ECO:0000256" key="1">
    <source>
        <dbReference type="SAM" id="Phobius"/>
    </source>
</evidence>
<gene>
    <name evidence="3" type="ORF">LAX5112_01822</name>
</gene>
<evidence type="ECO:0000313" key="3">
    <source>
        <dbReference type="EMBL" id="CTQ68647.1"/>
    </source>
</evidence>
<accession>A0A0M7A225</accession>
<dbReference type="InterPro" id="IPR003848">
    <property type="entry name" value="DUF218"/>
</dbReference>
<name>A0A0M7A225_9HYPH</name>
<feature type="transmembrane region" description="Helical" evidence="1">
    <location>
        <begin position="12"/>
        <end position="30"/>
    </location>
</feature>
<protein>
    <recommendedName>
        <fullName evidence="2">DUF218 domain-containing protein</fullName>
    </recommendedName>
</protein>
<dbReference type="InterPro" id="IPR051599">
    <property type="entry name" value="Cell_Envelope_Assoc"/>
</dbReference>
<dbReference type="STRING" id="388408.LAX5112_01822"/>
<dbReference type="GO" id="GO:0043164">
    <property type="term" value="P:Gram-negative-bacterium-type cell wall biogenesis"/>
    <property type="evidence" value="ECO:0007669"/>
    <property type="project" value="TreeGrafter"/>
</dbReference>
<sequence length="268" mass="28946">MFFYLSKIAAFFIQPSNFLIALVVVGLVMSMGARLQKWGRRFIWVGALGLVICGFSPAANLLIQPLEDRFSRPAELGSFNGVIILGGAVDTVVTGARGETALTVSGERLTIAARLAKQLPEALIIHTGGQGTIITGQATESEGASRLFDDFGIASQRIILEDESRNTWENAVLTKELVDPKPGQTWLLVTSAYHMPRSMGVFEAAGWTGVTAYPVDYRTRGGADWGLGFDGASKGLRRLDIGVREWIGLTVYWMTGRSSALFPGPGFS</sequence>
<proteinExistence type="predicted"/>
<dbReference type="CDD" id="cd06259">
    <property type="entry name" value="YdcF-like"/>
    <property type="match status" value="1"/>
</dbReference>
<keyword evidence="4" id="KW-1185">Reference proteome</keyword>
<keyword evidence="1" id="KW-0472">Membrane</keyword>
<dbReference type="GO" id="GO:0000270">
    <property type="term" value="P:peptidoglycan metabolic process"/>
    <property type="evidence" value="ECO:0007669"/>
    <property type="project" value="TreeGrafter"/>
</dbReference>
<keyword evidence="1" id="KW-0812">Transmembrane</keyword>
<dbReference type="PANTHER" id="PTHR30336:SF4">
    <property type="entry name" value="ENVELOPE BIOGENESIS FACTOR ELYC"/>
    <property type="match status" value="1"/>
</dbReference>
<dbReference type="OrthoDB" id="9809813at2"/>
<reference evidence="4" key="1">
    <citation type="submission" date="2015-07" db="EMBL/GenBank/DDBJ databases">
        <authorList>
            <person name="Rodrigo-Torres Lidia"/>
            <person name="Arahal R.David."/>
        </authorList>
    </citation>
    <scope>NUCLEOTIDE SEQUENCE [LARGE SCALE GENOMIC DNA]</scope>
    <source>
        <strain evidence="4">CECT 5112</strain>
    </source>
</reference>
<dbReference type="PANTHER" id="PTHR30336">
    <property type="entry name" value="INNER MEMBRANE PROTEIN, PROBABLE PERMEASE"/>
    <property type="match status" value="1"/>
</dbReference>
<dbReference type="Pfam" id="PF02698">
    <property type="entry name" value="DUF218"/>
    <property type="match status" value="1"/>
</dbReference>
<evidence type="ECO:0000313" key="4">
    <source>
        <dbReference type="Proteomes" id="UP000053235"/>
    </source>
</evidence>
<dbReference type="RefSeq" id="WP_055671540.1">
    <property type="nucleotide sequence ID" value="NZ_CXWD01000006.1"/>
</dbReference>
<dbReference type="Proteomes" id="UP000053235">
    <property type="component" value="Unassembled WGS sequence"/>
</dbReference>
<feature type="domain" description="DUF218" evidence="2">
    <location>
        <begin position="82"/>
        <end position="248"/>
    </location>
</feature>
<keyword evidence="1" id="KW-1133">Transmembrane helix</keyword>
<feature type="transmembrane region" description="Helical" evidence="1">
    <location>
        <begin position="42"/>
        <end position="63"/>
    </location>
</feature>